<dbReference type="InterPro" id="IPR051393">
    <property type="entry name" value="ABC_transporter_permease"/>
</dbReference>
<feature type="region of interest" description="Disordered" evidence="8">
    <location>
        <begin position="1"/>
        <end position="29"/>
    </location>
</feature>
<dbReference type="CDD" id="cd06261">
    <property type="entry name" value="TM_PBP2"/>
    <property type="match status" value="1"/>
</dbReference>
<feature type="transmembrane region" description="Helical" evidence="7">
    <location>
        <begin position="34"/>
        <end position="63"/>
    </location>
</feature>
<evidence type="ECO:0000256" key="1">
    <source>
        <dbReference type="ARBA" id="ARBA00004651"/>
    </source>
</evidence>
<feature type="transmembrane region" description="Helical" evidence="7">
    <location>
        <begin position="97"/>
        <end position="118"/>
    </location>
</feature>
<feature type="domain" description="ABC transmembrane type-1" evidence="9">
    <location>
        <begin position="93"/>
        <end position="306"/>
    </location>
</feature>
<dbReference type="PROSITE" id="PS50928">
    <property type="entry name" value="ABC_TM1"/>
    <property type="match status" value="1"/>
</dbReference>
<dbReference type="PANTHER" id="PTHR30193">
    <property type="entry name" value="ABC TRANSPORTER PERMEASE PROTEIN"/>
    <property type="match status" value="1"/>
</dbReference>
<name>A0ABP4YKF5_9MICO</name>
<dbReference type="PANTHER" id="PTHR30193:SF37">
    <property type="entry name" value="INNER MEMBRANE ABC TRANSPORTER PERMEASE PROTEIN YCJO"/>
    <property type="match status" value="1"/>
</dbReference>
<dbReference type="RefSeq" id="WP_344297071.1">
    <property type="nucleotide sequence ID" value="NZ_BAAANJ010000015.1"/>
</dbReference>
<feature type="transmembrane region" description="Helical" evidence="7">
    <location>
        <begin position="130"/>
        <end position="150"/>
    </location>
</feature>
<evidence type="ECO:0000313" key="11">
    <source>
        <dbReference type="Proteomes" id="UP001500002"/>
    </source>
</evidence>
<comment type="similarity">
    <text evidence="7">Belongs to the binding-protein-dependent transport system permease family.</text>
</comment>
<sequence>MTITRPIEAPRQSPATSKPPAARQRGRGPRDRRAALGFLAPNLVGFLCFTLIPIGASLVLSFFEWPLLGEAVFTGLANFIELFTSDPVFWQVVGNTFYFVAGYVVLNLIVSLALALWLTSRVRWKGFYRFVFFLPVVSPMVANAVVWRLLYTPDDGLIAWFSTTFTGSPGPNWLGSSEWAMPAVILMSVWAGFGYNMIIFIAGIEGIPRSLYEAGELDGAGWWRRTLNITLPLLTPSLFFATVMTVISSLQVFAQPFILTGGGPGSSTTTLVFYLYQKGFQAYEMGYASAIAWSLFVLIMFITIIQFRSQKKWVHYS</sequence>
<dbReference type="EMBL" id="BAAANJ010000015">
    <property type="protein sequence ID" value="GAA1817553.1"/>
    <property type="molecule type" value="Genomic_DNA"/>
</dbReference>
<dbReference type="InterPro" id="IPR000515">
    <property type="entry name" value="MetI-like"/>
</dbReference>
<evidence type="ECO:0000256" key="7">
    <source>
        <dbReference type="RuleBase" id="RU363032"/>
    </source>
</evidence>
<dbReference type="Pfam" id="PF00528">
    <property type="entry name" value="BPD_transp_1"/>
    <property type="match status" value="1"/>
</dbReference>
<evidence type="ECO:0000256" key="6">
    <source>
        <dbReference type="ARBA" id="ARBA00023136"/>
    </source>
</evidence>
<keyword evidence="6 7" id="KW-0472">Membrane</keyword>
<feature type="transmembrane region" description="Helical" evidence="7">
    <location>
        <begin position="233"/>
        <end position="254"/>
    </location>
</feature>
<keyword evidence="2 7" id="KW-0813">Transport</keyword>
<evidence type="ECO:0000256" key="5">
    <source>
        <dbReference type="ARBA" id="ARBA00022989"/>
    </source>
</evidence>
<dbReference type="SUPFAM" id="SSF161098">
    <property type="entry name" value="MetI-like"/>
    <property type="match status" value="1"/>
</dbReference>
<evidence type="ECO:0000313" key="10">
    <source>
        <dbReference type="EMBL" id="GAA1817553.1"/>
    </source>
</evidence>
<organism evidence="10 11">
    <name type="scientific">Agromyces neolithicus</name>
    <dbReference type="NCBI Taxonomy" id="269420"/>
    <lineage>
        <taxon>Bacteria</taxon>
        <taxon>Bacillati</taxon>
        <taxon>Actinomycetota</taxon>
        <taxon>Actinomycetes</taxon>
        <taxon>Micrococcales</taxon>
        <taxon>Microbacteriaceae</taxon>
        <taxon>Agromyces</taxon>
    </lineage>
</organism>
<keyword evidence="5 7" id="KW-1133">Transmembrane helix</keyword>
<dbReference type="Gene3D" id="1.10.3720.10">
    <property type="entry name" value="MetI-like"/>
    <property type="match status" value="1"/>
</dbReference>
<gene>
    <name evidence="10" type="ORF">GCM10009749_29430</name>
</gene>
<feature type="transmembrane region" description="Helical" evidence="7">
    <location>
        <begin position="285"/>
        <end position="307"/>
    </location>
</feature>
<evidence type="ECO:0000256" key="3">
    <source>
        <dbReference type="ARBA" id="ARBA00022475"/>
    </source>
</evidence>
<protein>
    <submittedName>
        <fullName evidence="10">Sugar ABC transporter permease</fullName>
    </submittedName>
</protein>
<comment type="subcellular location">
    <subcellularLocation>
        <location evidence="1 7">Cell membrane</location>
        <topology evidence="1 7">Multi-pass membrane protein</topology>
    </subcellularLocation>
</comment>
<keyword evidence="4 7" id="KW-0812">Transmembrane</keyword>
<proteinExistence type="inferred from homology"/>
<evidence type="ECO:0000256" key="2">
    <source>
        <dbReference type="ARBA" id="ARBA00022448"/>
    </source>
</evidence>
<evidence type="ECO:0000256" key="8">
    <source>
        <dbReference type="SAM" id="MobiDB-lite"/>
    </source>
</evidence>
<keyword evidence="3" id="KW-1003">Cell membrane</keyword>
<keyword evidence="11" id="KW-1185">Reference proteome</keyword>
<dbReference type="Proteomes" id="UP001500002">
    <property type="component" value="Unassembled WGS sequence"/>
</dbReference>
<comment type="caution">
    <text evidence="10">The sequence shown here is derived from an EMBL/GenBank/DDBJ whole genome shotgun (WGS) entry which is preliminary data.</text>
</comment>
<dbReference type="InterPro" id="IPR035906">
    <property type="entry name" value="MetI-like_sf"/>
</dbReference>
<evidence type="ECO:0000256" key="4">
    <source>
        <dbReference type="ARBA" id="ARBA00022692"/>
    </source>
</evidence>
<feature type="transmembrane region" description="Helical" evidence="7">
    <location>
        <begin position="179"/>
        <end position="202"/>
    </location>
</feature>
<evidence type="ECO:0000259" key="9">
    <source>
        <dbReference type="PROSITE" id="PS50928"/>
    </source>
</evidence>
<accession>A0ABP4YKF5</accession>
<reference evidence="11" key="1">
    <citation type="journal article" date="2019" name="Int. J. Syst. Evol. Microbiol.">
        <title>The Global Catalogue of Microorganisms (GCM) 10K type strain sequencing project: providing services to taxonomists for standard genome sequencing and annotation.</title>
        <authorList>
            <consortium name="The Broad Institute Genomics Platform"/>
            <consortium name="The Broad Institute Genome Sequencing Center for Infectious Disease"/>
            <person name="Wu L."/>
            <person name="Ma J."/>
        </authorList>
    </citation>
    <scope>NUCLEOTIDE SEQUENCE [LARGE SCALE GENOMIC DNA]</scope>
    <source>
        <strain evidence="11">JCM 14322</strain>
    </source>
</reference>